<accession>A0A974NP37</accession>
<dbReference type="KEGG" id="ppsr:I6J18_04315"/>
<dbReference type="Proteomes" id="UP000595254">
    <property type="component" value="Chromosome"/>
</dbReference>
<evidence type="ECO:0000313" key="3">
    <source>
        <dbReference type="Proteomes" id="UP000595254"/>
    </source>
</evidence>
<protein>
    <submittedName>
        <fullName evidence="2">TetR family transcriptional regulator C-terminal domain-containing protein</fullName>
    </submittedName>
</protein>
<dbReference type="AlphaFoldDB" id="A0A974NP37"/>
<gene>
    <name evidence="2" type="ORF">I6J18_04315</name>
</gene>
<dbReference type="InterPro" id="IPR039532">
    <property type="entry name" value="TetR_C_Firmicutes"/>
</dbReference>
<dbReference type="RefSeq" id="WP_152526487.1">
    <property type="nucleotide sequence ID" value="NZ_JARMSH010000002.1"/>
</dbReference>
<dbReference type="EMBL" id="CP068053">
    <property type="protein sequence ID" value="QQT01133.1"/>
    <property type="molecule type" value="Genomic_DNA"/>
</dbReference>
<name>A0A974NP37_PERPY</name>
<organism evidence="2 3">
    <name type="scientific">Peribacillus psychrosaccharolyticus</name>
    <name type="common">Bacillus psychrosaccharolyticus</name>
    <dbReference type="NCBI Taxonomy" id="1407"/>
    <lineage>
        <taxon>Bacteria</taxon>
        <taxon>Bacillati</taxon>
        <taxon>Bacillota</taxon>
        <taxon>Bacilli</taxon>
        <taxon>Bacillales</taxon>
        <taxon>Bacillaceae</taxon>
        <taxon>Peribacillus</taxon>
    </lineage>
</organism>
<proteinExistence type="predicted"/>
<dbReference type="Pfam" id="PF14278">
    <property type="entry name" value="TetR_C_8"/>
    <property type="match status" value="1"/>
</dbReference>
<dbReference type="Gene3D" id="1.10.357.10">
    <property type="entry name" value="Tetracycline Repressor, domain 2"/>
    <property type="match status" value="1"/>
</dbReference>
<evidence type="ECO:0000313" key="2">
    <source>
        <dbReference type="EMBL" id="QQT01133.1"/>
    </source>
</evidence>
<evidence type="ECO:0000259" key="1">
    <source>
        <dbReference type="Pfam" id="PF14278"/>
    </source>
</evidence>
<reference evidence="2 3" key="1">
    <citation type="submission" date="2021-01" db="EMBL/GenBank/DDBJ databases">
        <title>FDA dAtabase for Regulatory Grade micrObial Sequences (FDA-ARGOS): Supporting development and validation of Infectious Disease Dx tests.</title>
        <authorList>
            <person name="Nelson B."/>
            <person name="Plummer A."/>
            <person name="Tallon L."/>
            <person name="Sadzewicz L."/>
            <person name="Zhao X."/>
            <person name="Boylan J."/>
            <person name="Ott S."/>
            <person name="Bowen H."/>
            <person name="Vavikolanu K."/>
            <person name="Mehta A."/>
            <person name="Aluvathingal J."/>
            <person name="Nadendla S."/>
            <person name="Myers T."/>
            <person name="Yan Y."/>
            <person name="Sichtig H."/>
        </authorList>
    </citation>
    <scope>NUCLEOTIDE SEQUENCE [LARGE SCALE GENOMIC DNA]</scope>
    <source>
        <strain evidence="2 3">FDAARGOS_1161</strain>
    </source>
</reference>
<sequence length="100" mass="11718">MKDKPTKDQFFYQGSAECCGDDRQKGAPSFRSKFQKFLIIEFKDEIDITNEKNQGLQDDILLQFIVTSYVEIVEWWIKNEMPKPPEVMAEQVGILLDRNL</sequence>
<keyword evidence="3" id="KW-1185">Reference proteome</keyword>
<feature type="domain" description="Transcriptional regulator TetR C-terminal Firmicutes type" evidence="1">
    <location>
        <begin position="24"/>
        <end position="97"/>
    </location>
</feature>